<dbReference type="EMBL" id="CZRL01000039">
    <property type="protein sequence ID" value="CUS50781.1"/>
    <property type="molecule type" value="Genomic_DNA"/>
</dbReference>
<organism evidence="1">
    <name type="scientific">hydrothermal vent metagenome</name>
    <dbReference type="NCBI Taxonomy" id="652676"/>
    <lineage>
        <taxon>unclassified sequences</taxon>
        <taxon>metagenomes</taxon>
        <taxon>ecological metagenomes</taxon>
    </lineage>
</organism>
<dbReference type="GO" id="GO:0008168">
    <property type="term" value="F:methyltransferase activity"/>
    <property type="evidence" value="ECO:0007669"/>
    <property type="project" value="UniProtKB-KW"/>
</dbReference>
<accession>A0A160TQS6</accession>
<dbReference type="Gene3D" id="3.40.50.150">
    <property type="entry name" value="Vaccinia Virus protein VP39"/>
    <property type="match status" value="1"/>
</dbReference>
<evidence type="ECO:0000313" key="1">
    <source>
        <dbReference type="EMBL" id="CUS50781.1"/>
    </source>
</evidence>
<reference evidence="1" key="1">
    <citation type="submission" date="2015-10" db="EMBL/GenBank/DDBJ databases">
        <authorList>
            <person name="Gilbert D.G."/>
        </authorList>
    </citation>
    <scope>NUCLEOTIDE SEQUENCE</scope>
</reference>
<proteinExistence type="predicted"/>
<dbReference type="GO" id="GO:0032259">
    <property type="term" value="P:methylation"/>
    <property type="evidence" value="ECO:0007669"/>
    <property type="project" value="UniProtKB-KW"/>
</dbReference>
<dbReference type="AlphaFoldDB" id="A0A160TQS6"/>
<protein>
    <submittedName>
        <fullName evidence="1">rRNA small subunit methyltransferase H</fullName>
    </submittedName>
</protein>
<sequence>MPPSPDLFHAELKIMGKPQRPQEAEIASNPRARSAIMRVAERLA</sequence>
<dbReference type="InterPro" id="IPR029063">
    <property type="entry name" value="SAM-dependent_MTases_sf"/>
</dbReference>
<keyword evidence="1" id="KW-0489">Methyltransferase</keyword>
<gene>
    <name evidence="1" type="ORF">MGWOODY_XGa2278</name>
</gene>
<name>A0A160TQS6_9ZZZZ</name>
<keyword evidence="1" id="KW-0808">Transferase</keyword>